<keyword evidence="2" id="KW-1003">Cell membrane</keyword>
<keyword evidence="5 14" id="KW-0732">Signal</keyword>
<evidence type="ECO:0000256" key="10">
    <source>
        <dbReference type="ARBA" id="ARBA00023180"/>
    </source>
</evidence>
<name>A0ABM3FYJ9_NEOLC</name>
<organism evidence="16 19">
    <name type="scientific">Neodiprion lecontei</name>
    <name type="common">Redheaded pine sawfly</name>
    <dbReference type="NCBI Taxonomy" id="441921"/>
    <lineage>
        <taxon>Eukaryota</taxon>
        <taxon>Metazoa</taxon>
        <taxon>Ecdysozoa</taxon>
        <taxon>Arthropoda</taxon>
        <taxon>Hexapoda</taxon>
        <taxon>Insecta</taxon>
        <taxon>Pterygota</taxon>
        <taxon>Neoptera</taxon>
        <taxon>Endopterygota</taxon>
        <taxon>Hymenoptera</taxon>
        <taxon>Tenthredinoidea</taxon>
        <taxon>Diprionidae</taxon>
        <taxon>Diprioninae</taxon>
        <taxon>Neodiprion</taxon>
    </lineage>
</organism>
<dbReference type="RefSeq" id="XP_046593091.1">
    <property type="nucleotide sequence ID" value="XM_046737135.1"/>
</dbReference>
<evidence type="ECO:0000259" key="15">
    <source>
        <dbReference type="PROSITE" id="PS51041"/>
    </source>
</evidence>
<dbReference type="CDD" id="cd00055">
    <property type="entry name" value="EGF_Lam"/>
    <property type="match status" value="1"/>
</dbReference>
<dbReference type="InterPro" id="IPR011489">
    <property type="entry name" value="EMI_domain"/>
</dbReference>
<comment type="similarity">
    <text evidence="11">Belongs to the MEGF family.</text>
</comment>
<dbReference type="InterPro" id="IPR057138">
    <property type="entry name" value="EGF_PEAR1L-like"/>
</dbReference>
<feature type="signal peptide" evidence="14">
    <location>
        <begin position="1"/>
        <end position="25"/>
    </location>
</feature>
<dbReference type="Proteomes" id="UP000829291">
    <property type="component" value="Chromosome 4"/>
</dbReference>
<keyword evidence="6" id="KW-0677">Repeat</keyword>
<feature type="domain" description="EMI" evidence="15">
    <location>
        <begin position="28"/>
        <end position="111"/>
    </location>
</feature>
<dbReference type="PANTHER" id="PTHR24052:SF8">
    <property type="entry name" value="NIMROD A, ISOFORM E"/>
    <property type="match status" value="1"/>
</dbReference>
<evidence type="ECO:0000313" key="16">
    <source>
        <dbReference type="Proteomes" id="UP000829291"/>
    </source>
</evidence>
<dbReference type="InterPro" id="IPR002049">
    <property type="entry name" value="LE_dom"/>
</dbReference>
<evidence type="ECO:0000256" key="3">
    <source>
        <dbReference type="ARBA" id="ARBA00022536"/>
    </source>
</evidence>
<dbReference type="PROSITE" id="PS00022">
    <property type="entry name" value="EGF_1"/>
    <property type="match status" value="1"/>
</dbReference>
<dbReference type="GeneID" id="107227272"/>
<evidence type="ECO:0000313" key="18">
    <source>
        <dbReference type="RefSeq" id="XP_046593092.1"/>
    </source>
</evidence>
<evidence type="ECO:0000256" key="4">
    <source>
        <dbReference type="ARBA" id="ARBA00022692"/>
    </source>
</evidence>
<evidence type="ECO:0000256" key="2">
    <source>
        <dbReference type="ARBA" id="ARBA00022475"/>
    </source>
</evidence>
<evidence type="ECO:0000256" key="9">
    <source>
        <dbReference type="ARBA" id="ARBA00023157"/>
    </source>
</evidence>
<keyword evidence="8 13" id="KW-0472">Membrane</keyword>
<dbReference type="RefSeq" id="XP_046593092.1">
    <property type="nucleotide sequence ID" value="XM_046737136.1"/>
</dbReference>
<keyword evidence="16" id="KW-1185">Reference proteome</keyword>
<keyword evidence="3" id="KW-0245">EGF-like domain</keyword>
<gene>
    <name evidence="17 18 19" type="primary">LOC107227272</name>
</gene>
<evidence type="ECO:0000256" key="11">
    <source>
        <dbReference type="ARBA" id="ARBA00038377"/>
    </source>
</evidence>
<sequence length="508" mass="55649">MLGSGILDSLRIVLTVLAALPLANSLSGEHVCNRIENYTLTAKETYTEPVMVQTFTWCLQVPPRCEKTRIEMRERYRIKTNVEQRSISECCEGYVIQELHGEAEAEPKCIPFCNSCENGLCLAPNVCQCESGYQGDSCAHQCPPGSWGKQCMQQCDCASGESCNPVSGICECPAGWQGPGCKLACPEGRWGFRCESVCNCVEKYPSCDPETGICRFSRIDTPQTVLPQNWTQGDLFRAIQVSGLIQTETSTSPVSGDASEAAKTETGIATRISRTTEHVEENVVAVSEVSFPLPYFTVARPEDGLRYANAEDGGSDSSPTVKKAASPHPGYVKSLQKVIFLSTEQEDTQSPHDVTLLIVVGSIVSLCLTTLAALVVFYMRSKLFESIPLSIYSSDKKEASTPEKCDNAKSLKITNTTLPPLPTFVNPVFATNPETALITFDASELNKHYDNRTGTISIRVSGNIRDLLESHYDRPPTSACRHNALDQNTEHVYDEIPLTVPLCVQKEA</sequence>
<proteinExistence type="inferred from homology"/>
<comment type="subcellular location">
    <subcellularLocation>
        <location evidence="1">Cell membrane</location>
        <topology evidence="1">Single-pass membrane protein</topology>
    </subcellularLocation>
</comment>
<evidence type="ECO:0000256" key="8">
    <source>
        <dbReference type="ARBA" id="ARBA00023136"/>
    </source>
</evidence>
<keyword evidence="4 13" id="KW-0812">Transmembrane</keyword>
<evidence type="ECO:0000256" key="1">
    <source>
        <dbReference type="ARBA" id="ARBA00004162"/>
    </source>
</evidence>
<evidence type="ECO:0000313" key="19">
    <source>
        <dbReference type="RefSeq" id="XP_046593093.1"/>
    </source>
</evidence>
<dbReference type="PANTHER" id="PTHR24052">
    <property type="entry name" value="DELTA-RELATED"/>
    <property type="match status" value="1"/>
</dbReference>
<evidence type="ECO:0000256" key="7">
    <source>
        <dbReference type="ARBA" id="ARBA00022989"/>
    </source>
</evidence>
<keyword evidence="7 13" id="KW-1133">Transmembrane helix</keyword>
<evidence type="ECO:0000313" key="17">
    <source>
        <dbReference type="RefSeq" id="XP_046593091.1"/>
    </source>
</evidence>
<accession>A0ABM3FYJ9</accession>
<dbReference type="Pfam" id="PF07546">
    <property type="entry name" value="EMI"/>
    <property type="match status" value="1"/>
</dbReference>
<keyword evidence="9" id="KW-1015">Disulfide bond</keyword>
<protein>
    <submittedName>
        <fullName evidence="17 18">Uncharacterized protein LOC107227272 isoform X1</fullName>
    </submittedName>
</protein>
<feature type="chain" id="PRO_5045024484" evidence="14">
    <location>
        <begin position="26"/>
        <end position="508"/>
    </location>
</feature>
<dbReference type="InterPro" id="IPR052485">
    <property type="entry name" value="MEGF_diff_regulators"/>
</dbReference>
<evidence type="ECO:0000256" key="6">
    <source>
        <dbReference type="ARBA" id="ARBA00022737"/>
    </source>
</evidence>
<evidence type="ECO:0000256" key="5">
    <source>
        <dbReference type="ARBA" id="ARBA00022729"/>
    </source>
</evidence>
<evidence type="ECO:0000256" key="13">
    <source>
        <dbReference type="SAM" id="Phobius"/>
    </source>
</evidence>
<dbReference type="PROSITE" id="PS51041">
    <property type="entry name" value="EMI"/>
    <property type="match status" value="1"/>
</dbReference>
<feature type="region of interest" description="Disordered" evidence="12">
    <location>
        <begin position="309"/>
        <end position="328"/>
    </location>
</feature>
<reference evidence="17 18" key="1">
    <citation type="submission" date="2025-05" db="UniProtKB">
        <authorList>
            <consortium name="RefSeq"/>
        </authorList>
    </citation>
    <scope>IDENTIFICATION</scope>
    <source>
        <tissue evidence="17 18">Thorax and Abdomen</tissue>
    </source>
</reference>
<dbReference type="Gene3D" id="2.170.300.10">
    <property type="entry name" value="Tie2 ligand-binding domain superfamily"/>
    <property type="match status" value="1"/>
</dbReference>
<dbReference type="InterPro" id="IPR000742">
    <property type="entry name" value="EGF"/>
</dbReference>
<evidence type="ECO:0000256" key="14">
    <source>
        <dbReference type="SAM" id="SignalP"/>
    </source>
</evidence>
<dbReference type="RefSeq" id="XP_046593093.1">
    <property type="nucleotide sequence ID" value="XM_046737137.1"/>
</dbReference>
<evidence type="ECO:0000256" key="12">
    <source>
        <dbReference type="SAM" id="MobiDB-lite"/>
    </source>
</evidence>
<feature type="transmembrane region" description="Helical" evidence="13">
    <location>
        <begin position="354"/>
        <end position="379"/>
    </location>
</feature>
<keyword evidence="10" id="KW-0325">Glycoprotein</keyword>
<dbReference type="Pfam" id="PF23301">
    <property type="entry name" value="EGF_PEAR1L"/>
    <property type="match status" value="1"/>
</dbReference>